<name>A0A0K2H2R2_9CORY</name>
<dbReference type="PANTHER" id="PTHR23534">
    <property type="entry name" value="MFS PERMEASE"/>
    <property type="match status" value="1"/>
</dbReference>
<evidence type="ECO:0000259" key="6">
    <source>
        <dbReference type="PROSITE" id="PS50850"/>
    </source>
</evidence>
<feature type="domain" description="Major facilitator superfamily (MFS) profile" evidence="6">
    <location>
        <begin position="1"/>
        <end position="403"/>
    </location>
</feature>
<evidence type="ECO:0000256" key="1">
    <source>
        <dbReference type="ARBA" id="ARBA00004651"/>
    </source>
</evidence>
<feature type="transmembrane region" description="Helical" evidence="5">
    <location>
        <begin position="380"/>
        <end position="397"/>
    </location>
</feature>
<dbReference type="KEGG" id="clw:CLAC_12285"/>
<evidence type="ECO:0000256" key="3">
    <source>
        <dbReference type="ARBA" id="ARBA00022989"/>
    </source>
</evidence>
<feature type="transmembrane region" description="Helical" evidence="5">
    <location>
        <begin position="137"/>
        <end position="155"/>
    </location>
</feature>
<dbReference type="InterPro" id="IPR036259">
    <property type="entry name" value="MFS_trans_sf"/>
</dbReference>
<keyword evidence="4 5" id="KW-0472">Membrane</keyword>
<keyword evidence="8" id="KW-1185">Reference proteome</keyword>
<dbReference type="GO" id="GO:0005886">
    <property type="term" value="C:plasma membrane"/>
    <property type="evidence" value="ECO:0007669"/>
    <property type="project" value="UniProtKB-SubCell"/>
</dbReference>
<feature type="transmembrane region" description="Helical" evidence="5">
    <location>
        <begin position="175"/>
        <end position="195"/>
    </location>
</feature>
<evidence type="ECO:0000256" key="2">
    <source>
        <dbReference type="ARBA" id="ARBA00022692"/>
    </source>
</evidence>
<gene>
    <name evidence="7" type="ORF">CLAC_12285</name>
</gene>
<evidence type="ECO:0000256" key="5">
    <source>
        <dbReference type="SAM" id="Phobius"/>
    </source>
</evidence>
<dbReference type="EMBL" id="CP006841">
    <property type="protein sequence ID" value="ALA68319.1"/>
    <property type="molecule type" value="Genomic_DNA"/>
</dbReference>
<feature type="transmembrane region" description="Helical" evidence="5">
    <location>
        <begin position="75"/>
        <end position="95"/>
    </location>
</feature>
<feature type="transmembrane region" description="Helical" evidence="5">
    <location>
        <begin position="256"/>
        <end position="279"/>
    </location>
</feature>
<keyword evidence="2 5" id="KW-0812">Transmembrane</keyword>
<dbReference type="Pfam" id="PF07690">
    <property type="entry name" value="MFS_1"/>
    <property type="match status" value="1"/>
</dbReference>
<accession>A0A0K2H2R2</accession>
<feature type="transmembrane region" description="Helical" evidence="5">
    <location>
        <begin position="12"/>
        <end position="39"/>
    </location>
</feature>
<dbReference type="GO" id="GO:0022857">
    <property type="term" value="F:transmembrane transporter activity"/>
    <property type="evidence" value="ECO:0007669"/>
    <property type="project" value="InterPro"/>
</dbReference>
<dbReference type="STRING" id="1408189.CLAC_12285"/>
<feature type="transmembrane region" description="Helical" evidence="5">
    <location>
        <begin position="226"/>
        <end position="250"/>
    </location>
</feature>
<proteinExistence type="predicted"/>
<dbReference type="InterPro" id="IPR020846">
    <property type="entry name" value="MFS_dom"/>
</dbReference>
<dbReference type="AlphaFoldDB" id="A0A0K2H2R2"/>
<dbReference type="Gene3D" id="1.20.1250.20">
    <property type="entry name" value="MFS general substrate transporter like domains"/>
    <property type="match status" value="1"/>
</dbReference>
<dbReference type="InterPro" id="IPR011701">
    <property type="entry name" value="MFS"/>
</dbReference>
<sequence length="406" mass="41514">MQKLDQRKIRQVIWALIALQIMLGLANGSTIAIGSLIAAQLGGQIAGGLGATMSTVGAAIFAIPLAKMVGTRGRVFSLSLGTVIAIVGAALAIVAAETAQFALLLGAFVFIGASIAAGFQVRFAAADVSTVANRGRNISLVVWSTTIGAVAGPNLLPLGSETGRALGLSDYSGTYVIVLIAQVIALAIIAFGLRIPRPDGAANKGAAKPSLWASLRSFGDDFAPGTAYPIVFLAAAHFTMVALMSMTAVHMKGHGVALQIIGLTISLHILGMYGLSPVFGMLADKIGRMNTLRIGTALLIASTLLLIFVGGNQLAVIIALVALGLGWSAALVTSSAMLTDAAPDGDAPKYQGRSDLVMNIAGALGGILSGPVVTTWGMPTLAVISLVIVLAVAAYQVKRRQLPVRV</sequence>
<dbReference type="Proteomes" id="UP000058446">
    <property type="component" value="Chromosome"/>
</dbReference>
<feature type="transmembrane region" description="Helical" evidence="5">
    <location>
        <begin position="101"/>
        <end position="125"/>
    </location>
</feature>
<keyword evidence="3 5" id="KW-1133">Transmembrane helix</keyword>
<comment type="subcellular location">
    <subcellularLocation>
        <location evidence="1">Cell membrane</location>
        <topology evidence="1">Multi-pass membrane protein</topology>
    </subcellularLocation>
</comment>
<feature type="transmembrane region" description="Helical" evidence="5">
    <location>
        <begin position="45"/>
        <end position="63"/>
    </location>
</feature>
<dbReference type="SUPFAM" id="SSF103473">
    <property type="entry name" value="MFS general substrate transporter"/>
    <property type="match status" value="1"/>
</dbReference>
<dbReference type="PATRIC" id="fig|1408189.4.peg.2474"/>
<organism evidence="7 8">
    <name type="scientific">Corynebacterium lactis RW2-5</name>
    <dbReference type="NCBI Taxonomy" id="1408189"/>
    <lineage>
        <taxon>Bacteria</taxon>
        <taxon>Bacillati</taxon>
        <taxon>Actinomycetota</taxon>
        <taxon>Actinomycetes</taxon>
        <taxon>Mycobacteriales</taxon>
        <taxon>Corynebacteriaceae</taxon>
        <taxon>Corynebacterium</taxon>
    </lineage>
</organism>
<dbReference type="PANTHER" id="PTHR23534:SF1">
    <property type="entry name" value="MAJOR FACILITATOR SUPERFAMILY PROTEIN"/>
    <property type="match status" value="1"/>
</dbReference>
<evidence type="ECO:0000313" key="7">
    <source>
        <dbReference type="EMBL" id="ALA68319.1"/>
    </source>
</evidence>
<evidence type="ECO:0000313" key="8">
    <source>
        <dbReference type="Proteomes" id="UP000058446"/>
    </source>
</evidence>
<protein>
    <submittedName>
        <fullName evidence="7">ABC transporter permease</fullName>
    </submittedName>
</protein>
<dbReference type="RefSeq" id="WP_053413118.1">
    <property type="nucleotide sequence ID" value="NZ_CP006841.1"/>
</dbReference>
<reference evidence="7 8" key="1">
    <citation type="submission" date="2013-10" db="EMBL/GenBank/DDBJ databases">
        <title>Complete genome sequence of Corynebacterium lactis DSM 45799(T), isolated from raw cow milk.</title>
        <authorList>
            <person name="Ruckert C."/>
            <person name="Albersmeier A."/>
            <person name="Lipski A."/>
            <person name="Kalinowski J."/>
        </authorList>
    </citation>
    <scope>NUCLEOTIDE SEQUENCE [LARGE SCALE GENOMIC DNA]</scope>
    <source>
        <strain evidence="7 8">RW2-5</strain>
    </source>
</reference>
<dbReference type="PROSITE" id="PS50850">
    <property type="entry name" value="MFS"/>
    <property type="match status" value="1"/>
</dbReference>
<evidence type="ECO:0000256" key="4">
    <source>
        <dbReference type="ARBA" id="ARBA00023136"/>
    </source>
</evidence>